<sequence length="301" mass="35076">MHIKITTLGVFAILASSAIAAPSPGPVKDGRISHWINRQVNKLHPNQQVLVPLPGLFPEAGLVESEPEPIPEPKQEEELPLKLQAPLELKVKPVPKKHDMCAWMCRDKYHDILVEKQSTWPRSAFSAEYSAWVWNANHPPPPKRKFFQSRREKEEAEEERLELKRHPVLPSQKYNAWELEDFQELFLKAINHKRSNVEKDFLTRTFNEEVFPRLEEMIVYESLKPQELLDRGGIVDWAAIAQCMLRRADTKLYEGLSVLYCPNESEEDGKFVLMRSRESVKYLKDCRDLFEAPESFQAWKY</sequence>
<evidence type="ECO:0000313" key="3">
    <source>
        <dbReference type="Proteomes" id="UP000275078"/>
    </source>
</evidence>
<protein>
    <submittedName>
        <fullName evidence="2">Uncharacterized protein</fullName>
    </submittedName>
</protein>
<proteinExistence type="predicted"/>
<keyword evidence="1" id="KW-0732">Signal</keyword>
<gene>
    <name evidence="2" type="ORF">BJ508DRAFT_312028</name>
</gene>
<feature type="chain" id="PRO_5018334838" evidence="1">
    <location>
        <begin position="21"/>
        <end position="301"/>
    </location>
</feature>
<evidence type="ECO:0000313" key="2">
    <source>
        <dbReference type="EMBL" id="RPA75349.1"/>
    </source>
</evidence>
<dbReference type="Proteomes" id="UP000275078">
    <property type="component" value="Unassembled WGS sequence"/>
</dbReference>
<feature type="signal peptide" evidence="1">
    <location>
        <begin position="1"/>
        <end position="20"/>
    </location>
</feature>
<reference evidence="2 3" key="1">
    <citation type="journal article" date="2018" name="Nat. Ecol. Evol.">
        <title>Pezizomycetes genomes reveal the molecular basis of ectomycorrhizal truffle lifestyle.</title>
        <authorList>
            <person name="Murat C."/>
            <person name="Payen T."/>
            <person name="Noel B."/>
            <person name="Kuo A."/>
            <person name="Morin E."/>
            <person name="Chen J."/>
            <person name="Kohler A."/>
            <person name="Krizsan K."/>
            <person name="Balestrini R."/>
            <person name="Da Silva C."/>
            <person name="Montanini B."/>
            <person name="Hainaut M."/>
            <person name="Levati E."/>
            <person name="Barry K.W."/>
            <person name="Belfiori B."/>
            <person name="Cichocki N."/>
            <person name="Clum A."/>
            <person name="Dockter R.B."/>
            <person name="Fauchery L."/>
            <person name="Guy J."/>
            <person name="Iotti M."/>
            <person name="Le Tacon F."/>
            <person name="Lindquist E.A."/>
            <person name="Lipzen A."/>
            <person name="Malagnac F."/>
            <person name="Mello A."/>
            <person name="Molinier V."/>
            <person name="Miyauchi S."/>
            <person name="Poulain J."/>
            <person name="Riccioni C."/>
            <person name="Rubini A."/>
            <person name="Sitrit Y."/>
            <person name="Splivallo R."/>
            <person name="Traeger S."/>
            <person name="Wang M."/>
            <person name="Zifcakova L."/>
            <person name="Wipf D."/>
            <person name="Zambonelli A."/>
            <person name="Paolocci F."/>
            <person name="Nowrousian M."/>
            <person name="Ottonello S."/>
            <person name="Baldrian P."/>
            <person name="Spatafora J.W."/>
            <person name="Henrissat B."/>
            <person name="Nagy L.G."/>
            <person name="Aury J.M."/>
            <person name="Wincker P."/>
            <person name="Grigoriev I.V."/>
            <person name="Bonfante P."/>
            <person name="Martin F.M."/>
        </authorList>
    </citation>
    <scope>NUCLEOTIDE SEQUENCE [LARGE SCALE GENOMIC DNA]</scope>
    <source>
        <strain evidence="2 3">RN42</strain>
    </source>
</reference>
<evidence type="ECO:0000256" key="1">
    <source>
        <dbReference type="SAM" id="SignalP"/>
    </source>
</evidence>
<accession>A0A3N4HNN4</accession>
<dbReference type="AlphaFoldDB" id="A0A3N4HNN4"/>
<name>A0A3N4HNN4_ASCIM</name>
<keyword evidence="3" id="KW-1185">Reference proteome</keyword>
<organism evidence="2 3">
    <name type="scientific">Ascobolus immersus RN42</name>
    <dbReference type="NCBI Taxonomy" id="1160509"/>
    <lineage>
        <taxon>Eukaryota</taxon>
        <taxon>Fungi</taxon>
        <taxon>Dikarya</taxon>
        <taxon>Ascomycota</taxon>
        <taxon>Pezizomycotina</taxon>
        <taxon>Pezizomycetes</taxon>
        <taxon>Pezizales</taxon>
        <taxon>Ascobolaceae</taxon>
        <taxon>Ascobolus</taxon>
    </lineage>
</organism>
<dbReference type="EMBL" id="ML119765">
    <property type="protein sequence ID" value="RPA75349.1"/>
    <property type="molecule type" value="Genomic_DNA"/>
</dbReference>